<feature type="compositionally biased region" description="Low complexity" evidence="1">
    <location>
        <begin position="159"/>
        <end position="175"/>
    </location>
</feature>
<gene>
    <name evidence="2" type="ORF">NLI96_g13259</name>
</gene>
<proteinExistence type="predicted"/>
<feature type="compositionally biased region" description="Low complexity" evidence="1">
    <location>
        <begin position="114"/>
        <end position="129"/>
    </location>
</feature>
<evidence type="ECO:0000313" key="2">
    <source>
        <dbReference type="EMBL" id="KAJ3472776.1"/>
    </source>
</evidence>
<organism evidence="2 3">
    <name type="scientific">Meripilus lineatus</name>
    <dbReference type="NCBI Taxonomy" id="2056292"/>
    <lineage>
        <taxon>Eukaryota</taxon>
        <taxon>Fungi</taxon>
        <taxon>Dikarya</taxon>
        <taxon>Basidiomycota</taxon>
        <taxon>Agaricomycotina</taxon>
        <taxon>Agaricomycetes</taxon>
        <taxon>Polyporales</taxon>
        <taxon>Meripilaceae</taxon>
        <taxon>Meripilus</taxon>
    </lineage>
</organism>
<evidence type="ECO:0000256" key="1">
    <source>
        <dbReference type="SAM" id="MobiDB-lite"/>
    </source>
</evidence>
<comment type="caution">
    <text evidence="2">The sequence shown here is derived from an EMBL/GenBank/DDBJ whole genome shotgun (WGS) entry which is preliminary data.</text>
</comment>
<accession>A0AAD5UNE3</accession>
<dbReference type="Proteomes" id="UP001212997">
    <property type="component" value="Unassembled WGS sequence"/>
</dbReference>
<name>A0AAD5UNE3_9APHY</name>
<feature type="compositionally biased region" description="Polar residues" evidence="1">
    <location>
        <begin position="66"/>
        <end position="82"/>
    </location>
</feature>
<keyword evidence="3" id="KW-1185">Reference proteome</keyword>
<protein>
    <submittedName>
        <fullName evidence="2">Uncharacterized protein</fullName>
    </submittedName>
</protein>
<dbReference type="EMBL" id="JANAWD010001760">
    <property type="protein sequence ID" value="KAJ3472776.1"/>
    <property type="molecule type" value="Genomic_DNA"/>
</dbReference>
<sequence>MTRPPSTHSITSRADAFALRPHPLIRAHSHGYNQLPSNHSHPHSHTRPVPLAPLTTVLDDTVLNTSQQEQPTSNSSSPTSLRPVSPSLSLKTSSASPVLSQASPTRANSNQNLSADSAGNPPPNSNSNNDARRQLRRTSTSSARSSMTMPNIHASPEFSLPQSASVQPASAAASLYNQRTNHDRQRTLSSSSALAQTLSKVALRSSIGGSPPPVKGGGGSMTSVRTVVTFPTHALDGYHYHQQHSQHVGMGYEGRAGYGVPENVHPLLPPPYLSAHLTVLAGKNPLAESYARVMIAKQELEEE</sequence>
<feature type="compositionally biased region" description="Low complexity" evidence="1">
    <location>
        <begin position="83"/>
        <end position="98"/>
    </location>
</feature>
<evidence type="ECO:0000313" key="3">
    <source>
        <dbReference type="Proteomes" id="UP001212997"/>
    </source>
</evidence>
<reference evidence="2" key="1">
    <citation type="submission" date="2022-07" db="EMBL/GenBank/DDBJ databases">
        <title>Genome Sequence of Physisporinus lineatus.</title>
        <authorList>
            <person name="Buettner E."/>
        </authorList>
    </citation>
    <scope>NUCLEOTIDE SEQUENCE</scope>
    <source>
        <strain evidence="2">VT162</strain>
    </source>
</reference>
<feature type="compositionally biased region" description="Low complexity" evidence="1">
    <location>
        <begin position="137"/>
        <end position="146"/>
    </location>
</feature>
<dbReference type="AlphaFoldDB" id="A0AAD5UNE3"/>
<feature type="compositionally biased region" description="Polar residues" evidence="1">
    <location>
        <begin position="99"/>
        <end position="113"/>
    </location>
</feature>
<feature type="region of interest" description="Disordered" evidence="1">
    <location>
        <begin position="28"/>
        <end position="51"/>
    </location>
</feature>
<feature type="region of interest" description="Disordered" evidence="1">
    <location>
        <begin position="66"/>
        <end position="192"/>
    </location>
</feature>